<evidence type="ECO:0000313" key="11">
    <source>
        <dbReference type="Proteomes" id="UP000030764"/>
    </source>
</evidence>
<reference evidence="10 11" key="1">
    <citation type="journal article" date="2014" name="Nat. Genet.">
        <title>Genome and transcriptome of the porcine whipworm Trichuris suis.</title>
        <authorList>
            <person name="Jex A.R."/>
            <person name="Nejsum P."/>
            <person name="Schwarz E.M."/>
            <person name="Hu L."/>
            <person name="Young N.D."/>
            <person name="Hall R.S."/>
            <person name="Korhonen P.K."/>
            <person name="Liao S."/>
            <person name="Thamsborg S."/>
            <person name="Xia J."/>
            <person name="Xu P."/>
            <person name="Wang S."/>
            <person name="Scheerlinck J.P."/>
            <person name="Hofmann A."/>
            <person name="Sternberg P.W."/>
            <person name="Wang J."/>
            <person name="Gasser R.B."/>
        </authorList>
    </citation>
    <scope>NUCLEOTIDE SEQUENCE [LARGE SCALE GENOMIC DNA]</scope>
    <source>
        <strain evidence="10">DCEP-RM93M</strain>
    </source>
</reference>
<dbReference type="SMART" id="SM01052">
    <property type="entry name" value="CAP_GLY"/>
    <property type="match status" value="1"/>
</dbReference>
<dbReference type="Gene3D" id="3.10.20.90">
    <property type="entry name" value="Phosphatidylinositol 3-kinase Catalytic Subunit, Chain A, domain 1"/>
    <property type="match status" value="1"/>
</dbReference>
<keyword evidence="4" id="KW-0963">Cytoplasm</keyword>
<evidence type="ECO:0000313" key="10">
    <source>
        <dbReference type="EMBL" id="KFD49908.1"/>
    </source>
</evidence>
<dbReference type="Pfam" id="PF01302">
    <property type="entry name" value="CAP_GLY"/>
    <property type="match status" value="1"/>
</dbReference>
<dbReference type="SUPFAM" id="SSF52058">
    <property type="entry name" value="L domain-like"/>
    <property type="match status" value="1"/>
</dbReference>
<dbReference type="InterPro" id="IPR044079">
    <property type="entry name" value="Ubl_TBCE"/>
</dbReference>
<feature type="domain" description="CAP-Gly" evidence="9">
    <location>
        <begin position="45"/>
        <end position="102"/>
    </location>
</feature>
<dbReference type="CDD" id="cd17044">
    <property type="entry name" value="Ubl_TBCE"/>
    <property type="match status" value="1"/>
</dbReference>
<dbReference type="SMART" id="SM00369">
    <property type="entry name" value="LRR_TYP"/>
    <property type="match status" value="4"/>
</dbReference>
<evidence type="ECO:0000256" key="2">
    <source>
        <dbReference type="ARBA" id="ARBA00006286"/>
    </source>
</evidence>
<comment type="subcellular location">
    <subcellularLocation>
        <location evidence="1">Cytoplasm</location>
    </subcellularLocation>
</comment>
<dbReference type="InterPro" id="IPR036859">
    <property type="entry name" value="CAP-Gly_dom_sf"/>
</dbReference>
<dbReference type="EMBL" id="KL363262">
    <property type="protein sequence ID" value="KFD49908.1"/>
    <property type="molecule type" value="Genomic_DNA"/>
</dbReference>
<dbReference type="PROSITE" id="PS51450">
    <property type="entry name" value="LRR"/>
    <property type="match status" value="2"/>
</dbReference>
<evidence type="ECO:0000256" key="7">
    <source>
        <dbReference type="ARBA" id="ARBA00023186"/>
    </source>
</evidence>
<keyword evidence="11" id="KW-1185">Reference proteome</keyword>
<dbReference type="Pfam" id="PF14580">
    <property type="entry name" value="LRR_9"/>
    <property type="match status" value="1"/>
</dbReference>
<dbReference type="Gene3D" id="2.30.30.190">
    <property type="entry name" value="CAP Gly-rich-like domain"/>
    <property type="match status" value="1"/>
</dbReference>
<dbReference type="PROSITE" id="PS50245">
    <property type="entry name" value="CAP_GLY_2"/>
    <property type="match status" value="1"/>
</dbReference>
<evidence type="ECO:0000256" key="8">
    <source>
        <dbReference type="ARBA" id="ARBA00030180"/>
    </source>
</evidence>
<dbReference type="GO" id="GO:0007010">
    <property type="term" value="P:cytoskeleton organization"/>
    <property type="evidence" value="ECO:0007669"/>
    <property type="project" value="TreeGrafter"/>
</dbReference>
<comment type="similarity">
    <text evidence="2">Belongs to the TBCE family.</text>
</comment>
<keyword evidence="7" id="KW-0143">Chaperone</keyword>
<dbReference type="Proteomes" id="UP000030764">
    <property type="component" value="Unassembled WGS sequence"/>
</dbReference>
<dbReference type="GO" id="GO:0005737">
    <property type="term" value="C:cytoplasm"/>
    <property type="evidence" value="ECO:0007669"/>
    <property type="project" value="UniProtKB-SubCell"/>
</dbReference>
<dbReference type="InterPro" id="IPR001611">
    <property type="entry name" value="Leu-rich_rpt"/>
</dbReference>
<keyword evidence="5" id="KW-0433">Leucine-rich repeat</keyword>
<evidence type="ECO:0000256" key="3">
    <source>
        <dbReference type="ARBA" id="ARBA00015004"/>
    </source>
</evidence>
<dbReference type="InterPro" id="IPR029071">
    <property type="entry name" value="Ubiquitin-like_domsf"/>
</dbReference>
<dbReference type="InterPro" id="IPR000938">
    <property type="entry name" value="CAP-Gly_domain"/>
</dbReference>
<dbReference type="SUPFAM" id="SSF74924">
    <property type="entry name" value="Cap-Gly domain"/>
    <property type="match status" value="1"/>
</dbReference>
<evidence type="ECO:0000256" key="6">
    <source>
        <dbReference type="ARBA" id="ARBA00022737"/>
    </source>
</evidence>
<evidence type="ECO:0000256" key="5">
    <source>
        <dbReference type="ARBA" id="ARBA00022614"/>
    </source>
</evidence>
<keyword evidence="6" id="KW-0677">Repeat</keyword>
<dbReference type="Gene3D" id="3.80.10.10">
    <property type="entry name" value="Ribonuclease Inhibitor"/>
    <property type="match status" value="2"/>
</dbReference>
<dbReference type="InterPro" id="IPR032675">
    <property type="entry name" value="LRR_dom_sf"/>
</dbReference>
<proteinExistence type="inferred from homology"/>
<dbReference type="PANTHER" id="PTHR18849">
    <property type="entry name" value="LEUCINE RICH REPEAT PROTEIN"/>
    <property type="match status" value="1"/>
</dbReference>
<gene>
    <name evidence="10" type="ORF">M513_09237</name>
</gene>
<evidence type="ECO:0000259" key="9">
    <source>
        <dbReference type="PROSITE" id="PS50245"/>
    </source>
</evidence>
<evidence type="ECO:0000256" key="1">
    <source>
        <dbReference type="ARBA" id="ARBA00004496"/>
    </source>
</evidence>
<dbReference type="PANTHER" id="PTHR18849:SF0">
    <property type="entry name" value="CILIA- AND FLAGELLA-ASSOCIATED PROTEIN 410-RELATED"/>
    <property type="match status" value="1"/>
</dbReference>
<dbReference type="SUPFAM" id="SSF54236">
    <property type="entry name" value="Ubiquitin-like"/>
    <property type="match status" value="1"/>
</dbReference>
<accession>A0A085LY62</accession>
<evidence type="ECO:0000256" key="4">
    <source>
        <dbReference type="ARBA" id="ARBA00022490"/>
    </source>
</evidence>
<sequence length="539" mass="61651">MLSAVLMLKSAMANFTSHCTPQMPAVLLGCRVRYWDARGTVKYHGTVGSLDGKWIGIDWDEVDRGKHDGSHQNVQYFKTWYILEVKVSQFHHMSPRSGSFMRPGCVQYGCSLFEAIESREYDRFNDNHSEGAVSIFVSGKDATIEERVKKLSILALDNSLVSHAGVNENLEDAFVNITDLDLSHTLVIDWKEIVLMLRLMPNLKNKLRSPIGAFEDTVCFKNITTLALSQTEYSWKEMQTLADVFPNVERLWLSYNRIDSLDDNIPFVYLRLLSLEANPLPQWKEMVIPLGSLERLETLYLGQSGLSEIAIPKVSSHRVFPMLEELDLSDNSLDDWNCFDELNKLTSLKRLIVRRNPICSSLEEATCRQFIIAKVRNLRVLNRVEVSPQERRGAEIDYLQHFAAEWHSLKKEEEEGKSGALVDFHRRHPRFRELIEIHGPPPEVVCKSDLLVDKLLTLTFTCDDSTHAVQRKIPRSMTVEKLKLLVGRLFQLDPFSVCLSYKSVNRPDVVVPMDCDLMDIAYFSIQNEDIVIVGTVGQR</sequence>
<dbReference type="AlphaFoldDB" id="A0A085LY62"/>
<name>A0A085LY62_9BILA</name>
<dbReference type="InterPro" id="IPR003591">
    <property type="entry name" value="Leu-rich_rpt_typical-subtyp"/>
</dbReference>
<protein>
    <recommendedName>
        <fullName evidence="3">Tubulin-specific chaperone E</fullName>
    </recommendedName>
    <alternativeName>
        <fullName evidence="8">Tubulin-folding cofactor E</fullName>
    </alternativeName>
</protein>
<organism evidence="10 11">
    <name type="scientific">Trichuris suis</name>
    <name type="common">pig whipworm</name>
    <dbReference type="NCBI Taxonomy" id="68888"/>
    <lineage>
        <taxon>Eukaryota</taxon>
        <taxon>Metazoa</taxon>
        <taxon>Ecdysozoa</taxon>
        <taxon>Nematoda</taxon>
        <taxon>Enoplea</taxon>
        <taxon>Dorylaimia</taxon>
        <taxon>Trichinellida</taxon>
        <taxon>Trichuridae</taxon>
        <taxon>Trichuris</taxon>
    </lineage>
</organism>